<dbReference type="OrthoDB" id="933471at2759"/>
<reference evidence="3 4" key="1">
    <citation type="submission" date="2019-09" db="EMBL/GenBank/DDBJ databases">
        <title>A chromosome-level genome assembly of the Chinese tupelo Nyssa sinensis.</title>
        <authorList>
            <person name="Yang X."/>
            <person name="Kang M."/>
            <person name="Yang Y."/>
            <person name="Xiong H."/>
            <person name="Wang M."/>
            <person name="Zhang Z."/>
            <person name="Wang Z."/>
            <person name="Wu H."/>
            <person name="Ma T."/>
            <person name="Liu J."/>
            <person name="Xi Z."/>
        </authorList>
    </citation>
    <scope>NUCLEOTIDE SEQUENCE [LARGE SCALE GENOMIC DNA]</scope>
    <source>
        <strain evidence="3">J267</strain>
        <tissue evidence="3">Leaf</tissue>
    </source>
</reference>
<name>A0A5J5BT01_9ASTE</name>
<gene>
    <name evidence="3" type="ORF">F0562_020444</name>
</gene>
<evidence type="ECO:0000313" key="3">
    <source>
        <dbReference type="EMBL" id="KAA8546105.1"/>
    </source>
</evidence>
<dbReference type="Proteomes" id="UP000325577">
    <property type="component" value="Linkage Group LG10"/>
</dbReference>
<accession>A0A5J5BT01</accession>
<keyword evidence="1" id="KW-0677">Repeat</keyword>
<evidence type="ECO:0000313" key="4">
    <source>
        <dbReference type="Proteomes" id="UP000325577"/>
    </source>
</evidence>
<keyword evidence="2" id="KW-0802">TPR repeat</keyword>
<keyword evidence="4" id="KW-1185">Reference proteome</keyword>
<evidence type="ECO:0000256" key="1">
    <source>
        <dbReference type="ARBA" id="ARBA00022737"/>
    </source>
</evidence>
<dbReference type="GO" id="GO:0005737">
    <property type="term" value="C:cytoplasm"/>
    <property type="evidence" value="ECO:0007669"/>
    <property type="project" value="UniProtKB-ARBA"/>
</dbReference>
<dbReference type="EMBL" id="CM018033">
    <property type="protein sequence ID" value="KAA8546105.1"/>
    <property type="molecule type" value="Genomic_DNA"/>
</dbReference>
<protein>
    <submittedName>
        <fullName evidence="3">Uncharacterized protein</fullName>
    </submittedName>
</protein>
<dbReference type="PANTHER" id="PTHR22767">
    <property type="entry name" value="N-TERMINAL ACETYLTRANSFERASE-RELATED"/>
    <property type="match status" value="1"/>
</dbReference>
<dbReference type="Pfam" id="PF12569">
    <property type="entry name" value="NatA_aux_su"/>
    <property type="match status" value="1"/>
</dbReference>
<sequence length="98" mass="11399">MYLFVDDFIGVLDELFLLHKRSYIGCASQLQSRIPLDYLNGEKFREAVDNYIRPLLTKGVPSLFSDLSPLYDQAGKVDLLDFVFPFDYSKAYKKYITE</sequence>
<dbReference type="AlphaFoldDB" id="A0A5J5BT01"/>
<organism evidence="3 4">
    <name type="scientific">Nyssa sinensis</name>
    <dbReference type="NCBI Taxonomy" id="561372"/>
    <lineage>
        <taxon>Eukaryota</taxon>
        <taxon>Viridiplantae</taxon>
        <taxon>Streptophyta</taxon>
        <taxon>Embryophyta</taxon>
        <taxon>Tracheophyta</taxon>
        <taxon>Spermatophyta</taxon>
        <taxon>Magnoliopsida</taxon>
        <taxon>eudicotyledons</taxon>
        <taxon>Gunneridae</taxon>
        <taxon>Pentapetalae</taxon>
        <taxon>asterids</taxon>
        <taxon>Cornales</taxon>
        <taxon>Nyssaceae</taxon>
        <taxon>Nyssa</taxon>
    </lineage>
</organism>
<evidence type="ECO:0000256" key="2">
    <source>
        <dbReference type="ARBA" id="ARBA00022803"/>
    </source>
</evidence>
<dbReference type="InterPro" id="IPR021183">
    <property type="entry name" value="NatA_aux_su"/>
</dbReference>
<dbReference type="Gene3D" id="1.25.40.1040">
    <property type="match status" value="1"/>
</dbReference>
<proteinExistence type="predicted"/>
<dbReference type="PANTHER" id="PTHR22767:SF2">
    <property type="entry name" value="N(ALPHA)-ACETYLTRANSFERASE 15_16, ISOFORM A"/>
    <property type="match status" value="1"/>
</dbReference>